<dbReference type="Gene3D" id="1.10.220.160">
    <property type="match status" value="1"/>
</dbReference>
<dbReference type="PANTHER" id="PTHR46455">
    <property type="entry name" value="SET AND MYND DOMAIN CONTAINING, ARTHROPOD-SPECIFIC, MEMBER 4, ISOFORM A"/>
    <property type="match status" value="1"/>
</dbReference>
<dbReference type="Pfam" id="PF00856">
    <property type="entry name" value="SET"/>
    <property type="match status" value="1"/>
</dbReference>
<dbReference type="EMBL" id="GEBQ01000467">
    <property type="protein sequence ID" value="JAT39510.1"/>
    <property type="molecule type" value="Transcribed_RNA"/>
</dbReference>
<proteinExistence type="predicted"/>
<dbReference type="GO" id="GO:0008276">
    <property type="term" value="F:protein methyltransferase activity"/>
    <property type="evidence" value="ECO:0007669"/>
    <property type="project" value="UniProtKB-ARBA"/>
</dbReference>
<sequence>MCEHTETVLRAYLHRTLGVEEDGWGIRPSGVSGRGVFATRPLAPGDLIFHDRPLVWGPRARMDKPMCGACHRLGRVSQCAGGCYLPICSPECAASSLHTQECRIMRESMSLPEGGWRLDLLGTITPLRCLFLDPQDREVVQCLQGNRGKIHGVEVDLLKHHMKDNLSKEDEDWMRLCCFVMDTNAFEFLKVFSDGSQTSLRGLYPLAAVMNHECSPNSYHVYSGDGIMWVHASRPIAAGEEVTTSYSCLLWSTPIRRLNLARTKHFLCHCTRCSDPTEFGSMLSCLPCTDPGCSGLLLPYHPLSAQSTWYCGNCQVEVSPKQAAQLQATQGSVLQTLSVAGPSSVAQWL</sequence>
<organism evidence="2">
    <name type="scientific">Graphocephala atropunctata</name>
    <dbReference type="NCBI Taxonomy" id="36148"/>
    <lineage>
        <taxon>Eukaryota</taxon>
        <taxon>Metazoa</taxon>
        <taxon>Ecdysozoa</taxon>
        <taxon>Arthropoda</taxon>
        <taxon>Hexapoda</taxon>
        <taxon>Insecta</taxon>
        <taxon>Pterygota</taxon>
        <taxon>Neoptera</taxon>
        <taxon>Paraneoptera</taxon>
        <taxon>Hemiptera</taxon>
        <taxon>Auchenorrhyncha</taxon>
        <taxon>Membracoidea</taxon>
        <taxon>Cicadellidae</taxon>
        <taxon>Cicadellinae</taxon>
        <taxon>Cicadellini</taxon>
        <taxon>Graphocephala</taxon>
    </lineage>
</organism>
<dbReference type="PROSITE" id="PS50280">
    <property type="entry name" value="SET"/>
    <property type="match status" value="1"/>
</dbReference>
<dbReference type="PANTHER" id="PTHR46455:SF3">
    <property type="entry name" value="SET AND MYND DOMAIN CONTAINING, ARTHROPOD-SPECIFIC, MEMBER 9, ISOFORM A-RELATED"/>
    <property type="match status" value="1"/>
</dbReference>
<dbReference type="SMART" id="SM00317">
    <property type="entry name" value="SET"/>
    <property type="match status" value="1"/>
</dbReference>
<accession>A0A1B6MUB6</accession>
<name>A0A1B6MUB6_9HEMI</name>
<dbReference type="Gene3D" id="6.10.140.2220">
    <property type="match status" value="1"/>
</dbReference>
<dbReference type="AlphaFoldDB" id="A0A1B6MUB6"/>
<reference evidence="2" key="1">
    <citation type="submission" date="2015-11" db="EMBL/GenBank/DDBJ databases">
        <title>De novo transcriptome assembly of four potential Pierce s Disease insect vectors from Arizona vineyards.</title>
        <authorList>
            <person name="Tassone E.E."/>
        </authorList>
    </citation>
    <scope>NUCLEOTIDE SEQUENCE</scope>
</reference>
<feature type="non-terminal residue" evidence="2">
    <location>
        <position position="349"/>
    </location>
</feature>
<dbReference type="InterPro" id="IPR001214">
    <property type="entry name" value="SET_dom"/>
</dbReference>
<dbReference type="Gene3D" id="2.170.270.10">
    <property type="entry name" value="SET domain"/>
    <property type="match status" value="1"/>
</dbReference>
<dbReference type="CDD" id="cd20071">
    <property type="entry name" value="SET_SMYD"/>
    <property type="match status" value="1"/>
</dbReference>
<evidence type="ECO:0000259" key="1">
    <source>
        <dbReference type="PROSITE" id="PS50280"/>
    </source>
</evidence>
<dbReference type="GO" id="GO:0008757">
    <property type="term" value="F:S-adenosylmethionine-dependent methyltransferase activity"/>
    <property type="evidence" value="ECO:0007669"/>
    <property type="project" value="UniProtKB-ARBA"/>
</dbReference>
<dbReference type="InterPro" id="IPR053010">
    <property type="entry name" value="SET_SmydA-8"/>
</dbReference>
<dbReference type="GO" id="GO:0008170">
    <property type="term" value="F:N-methyltransferase activity"/>
    <property type="evidence" value="ECO:0007669"/>
    <property type="project" value="UniProtKB-ARBA"/>
</dbReference>
<feature type="domain" description="SET" evidence="1">
    <location>
        <begin position="22"/>
        <end position="247"/>
    </location>
</feature>
<dbReference type="SUPFAM" id="SSF82199">
    <property type="entry name" value="SET domain"/>
    <property type="match status" value="1"/>
</dbReference>
<gene>
    <name evidence="2" type="ORF">g.19016</name>
</gene>
<protein>
    <recommendedName>
        <fullName evidence="1">SET domain-containing protein</fullName>
    </recommendedName>
</protein>
<dbReference type="InterPro" id="IPR046341">
    <property type="entry name" value="SET_dom_sf"/>
</dbReference>
<evidence type="ECO:0000313" key="2">
    <source>
        <dbReference type="EMBL" id="JAT39510.1"/>
    </source>
</evidence>